<evidence type="ECO:0000313" key="1">
    <source>
        <dbReference type="EMBL" id="KAK9098958.1"/>
    </source>
</evidence>
<comment type="caution">
    <text evidence="1">The sequence shown here is derived from an EMBL/GenBank/DDBJ whole genome shotgun (WGS) entry which is preliminary data.</text>
</comment>
<sequence length="229" mass="27091">MVVAVLIATVTFQHRMCITALGKQSWHLRLIHRQLKLKKFEHQGRLWSDLEKIHRLLTRSKGRQHKENESKLYNKTIRRQHKENKSKLYGKVWIDFEKAQRNYVCFDSSKALRGYVDSLNKISPSFKAGSRDTLAALIKKIPGFQAGVSSDVEKFQRILRPYRTKGRQHKENKSKLYDKVWIDFEKLKNSKTIRRHHKENKSKLYGKVWIDFEKAALIKKVQAFMQGVE</sequence>
<dbReference type="Proteomes" id="UP001420932">
    <property type="component" value="Unassembled WGS sequence"/>
</dbReference>
<accession>A0AAP0EY69</accession>
<reference evidence="1 2" key="1">
    <citation type="submission" date="2024-01" db="EMBL/GenBank/DDBJ databases">
        <title>Genome assemblies of Stephania.</title>
        <authorList>
            <person name="Yang L."/>
        </authorList>
    </citation>
    <scope>NUCLEOTIDE SEQUENCE [LARGE SCALE GENOMIC DNA]</scope>
    <source>
        <strain evidence="1">YNDBR</strain>
        <tissue evidence="1">Leaf</tissue>
    </source>
</reference>
<dbReference type="AlphaFoldDB" id="A0AAP0EY69"/>
<protein>
    <submittedName>
        <fullName evidence="1">Uncharacterized protein</fullName>
    </submittedName>
</protein>
<organism evidence="1 2">
    <name type="scientific">Stephania yunnanensis</name>
    <dbReference type="NCBI Taxonomy" id="152371"/>
    <lineage>
        <taxon>Eukaryota</taxon>
        <taxon>Viridiplantae</taxon>
        <taxon>Streptophyta</taxon>
        <taxon>Embryophyta</taxon>
        <taxon>Tracheophyta</taxon>
        <taxon>Spermatophyta</taxon>
        <taxon>Magnoliopsida</taxon>
        <taxon>Ranunculales</taxon>
        <taxon>Menispermaceae</taxon>
        <taxon>Menispermoideae</taxon>
        <taxon>Cissampelideae</taxon>
        <taxon>Stephania</taxon>
    </lineage>
</organism>
<dbReference type="EMBL" id="JBBNAF010000011">
    <property type="protein sequence ID" value="KAK9098958.1"/>
    <property type="molecule type" value="Genomic_DNA"/>
</dbReference>
<name>A0AAP0EY69_9MAGN</name>
<gene>
    <name evidence="1" type="ORF">Syun_026003</name>
</gene>
<proteinExistence type="predicted"/>
<keyword evidence="2" id="KW-1185">Reference proteome</keyword>
<evidence type="ECO:0000313" key="2">
    <source>
        <dbReference type="Proteomes" id="UP001420932"/>
    </source>
</evidence>